<keyword evidence="1" id="KW-0812">Transmembrane</keyword>
<keyword evidence="1" id="KW-1133">Transmembrane helix</keyword>
<evidence type="ECO:0000256" key="1">
    <source>
        <dbReference type="SAM" id="Phobius"/>
    </source>
</evidence>
<sequence>TLASVFTPIDIIGQVSGLLIPPIFLSMGEGMEIYAFMAVMISVITLIGSLIFLPGTREDQIMIDRYYASEYKEMGFFEGLKESLKLKSFIIFIITFSVYQIMAGLVTANSIYLIIFVLRAL</sequence>
<organism evidence="2">
    <name type="scientific">marine sediment metagenome</name>
    <dbReference type="NCBI Taxonomy" id="412755"/>
    <lineage>
        <taxon>unclassified sequences</taxon>
        <taxon>metagenomes</taxon>
        <taxon>ecological metagenomes</taxon>
    </lineage>
</organism>
<evidence type="ECO:0000313" key="2">
    <source>
        <dbReference type="EMBL" id="GAH31744.1"/>
    </source>
</evidence>
<feature type="transmembrane region" description="Helical" evidence="1">
    <location>
        <begin position="33"/>
        <end position="53"/>
    </location>
</feature>
<protein>
    <recommendedName>
        <fullName evidence="3">Major facilitator superfamily (MFS) profile domain-containing protein</fullName>
    </recommendedName>
</protein>
<feature type="transmembrane region" description="Helical" evidence="1">
    <location>
        <begin position="89"/>
        <end position="118"/>
    </location>
</feature>
<evidence type="ECO:0008006" key="3">
    <source>
        <dbReference type="Google" id="ProtNLM"/>
    </source>
</evidence>
<dbReference type="EMBL" id="BARU01014229">
    <property type="protein sequence ID" value="GAH31744.1"/>
    <property type="molecule type" value="Genomic_DNA"/>
</dbReference>
<feature type="non-terminal residue" evidence="2">
    <location>
        <position position="1"/>
    </location>
</feature>
<gene>
    <name evidence="2" type="ORF">S03H2_25239</name>
</gene>
<keyword evidence="1" id="KW-0472">Membrane</keyword>
<comment type="caution">
    <text evidence="2">The sequence shown here is derived from an EMBL/GenBank/DDBJ whole genome shotgun (WGS) entry which is preliminary data.</text>
</comment>
<proteinExistence type="predicted"/>
<reference evidence="2" key="1">
    <citation type="journal article" date="2014" name="Front. Microbiol.">
        <title>High frequency of phylogenetically diverse reductive dehalogenase-homologous genes in deep subseafloor sedimentary metagenomes.</title>
        <authorList>
            <person name="Kawai M."/>
            <person name="Futagami T."/>
            <person name="Toyoda A."/>
            <person name="Takaki Y."/>
            <person name="Nishi S."/>
            <person name="Hori S."/>
            <person name="Arai W."/>
            <person name="Tsubouchi T."/>
            <person name="Morono Y."/>
            <person name="Uchiyama I."/>
            <person name="Ito T."/>
            <person name="Fujiyama A."/>
            <person name="Inagaki F."/>
            <person name="Takami H."/>
        </authorList>
    </citation>
    <scope>NUCLEOTIDE SEQUENCE</scope>
    <source>
        <strain evidence="2">Expedition CK06-06</strain>
    </source>
</reference>
<dbReference type="AlphaFoldDB" id="X1FQV1"/>
<dbReference type="Pfam" id="PF13347">
    <property type="entry name" value="MFS_2"/>
    <property type="match status" value="1"/>
</dbReference>
<name>X1FQV1_9ZZZZ</name>
<accession>X1FQV1</accession>